<dbReference type="InterPro" id="IPR036890">
    <property type="entry name" value="HATPase_C_sf"/>
</dbReference>
<evidence type="ECO:0000259" key="10">
    <source>
        <dbReference type="PROSITE" id="PS50110"/>
    </source>
</evidence>
<dbReference type="SUPFAM" id="SSF52172">
    <property type="entry name" value="CheY-like"/>
    <property type="match status" value="1"/>
</dbReference>
<dbReference type="Proteomes" id="UP000271125">
    <property type="component" value="Unassembled WGS sequence"/>
</dbReference>
<comment type="caution">
    <text evidence="11">The sequence shown here is derived from an EMBL/GenBank/DDBJ whole genome shotgun (WGS) entry which is preliminary data.</text>
</comment>
<evidence type="ECO:0000256" key="1">
    <source>
        <dbReference type="ARBA" id="ARBA00000085"/>
    </source>
</evidence>
<dbReference type="SUPFAM" id="SSF55874">
    <property type="entry name" value="ATPase domain of HSP90 chaperone/DNA topoisomerase II/histidine kinase"/>
    <property type="match status" value="1"/>
</dbReference>
<name>A0A660SNV3_UNCT6</name>
<gene>
    <name evidence="11" type="ORF">DRP43_01460</name>
</gene>
<dbReference type="SMART" id="SM00448">
    <property type="entry name" value="REC"/>
    <property type="match status" value="1"/>
</dbReference>
<dbReference type="InterPro" id="IPR005467">
    <property type="entry name" value="His_kinase_dom"/>
</dbReference>
<feature type="non-terminal residue" evidence="11">
    <location>
        <position position="1"/>
    </location>
</feature>
<evidence type="ECO:0000256" key="4">
    <source>
        <dbReference type="ARBA" id="ARBA00022741"/>
    </source>
</evidence>
<keyword evidence="8" id="KW-0597">Phosphoprotein</keyword>
<accession>A0A660SNV3</accession>
<dbReference type="GO" id="GO:0000160">
    <property type="term" value="P:phosphorelay signal transduction system"/>
    <property type="evidence" value="ECO:0007669"/>
    <property type="project" value="UniProtKB-KW"/>
</dbReference>
<evidence type="ECO:0000256" key="2">
    <source>
        <dbReference type="ARBA" id="ARBA00012438"/>
    </source>
</evidence>
<dbReference type="PANTHER" id="PTHR43065">
    <property type="entry name" value="SENSOR HISTIDINE KINASE"/>
    <property type="match status" value="1"/>
</dbReference>
<dbReference type="InterPro" id="IPR004358">
    <property type="entry name" value="Sig_transdc_His_kin-like_C"/>
</dbReference>
<evidence type="ECO:0000256" key="6">
    <source>
        <dbReference type="ARBA" id="ARBA00022840"/>
    </source>
</evidence>
<organism evidence="11 12">
    <name type="scientific">candidate division TA06 bacterium</name>
    <dbReference type="NCBI Taxonomy" id="2250710"/>
    <lineage>
        <taxon>Bacteria</taxon>
        <taxon>Bacteria division TA06</taxon>
    </lineage>
</organism>
<dbReference type="CDD" id="cd00156">
    <property type="entry name" value="REC"/>
    <property type="match status" value="1"/>
</dbReference>
<dbReference type="PROSITE" id="PS50109">
    <property type="entry name" value="HIS_KIN"/>
    <property type="match status" value="1"/>
</dbReference>
<dbReference type="PRINTS" id="PR00344">
    <property type="entry name" value="BCTRLSENSOR"/>
</dbReference>
<feature type="modified residue" description="4-aspartylphosphate" evidence="8">
    <location>
        <position position="207"/>
    </location>
</feature>
<evidence type="ECO:0000256" key="8">
    <source>
        <dbReference type="PROSITE-ProRule" id="PRU00169"/>
    </source>
</evidence>
<dbReference type="InterPro" id="IPR001789">
    <property type="entry name" value="Sig_transdc_resp-reg_receiver"/>
</dbReference>
<evidence type="ECO:0000313" key="12">
    <source>
        <dbReference type="Proteomes" id="UP000271125"/>
    </source>
</evidence>
<evidence type="ECO:0000256" key="7">
    <source>
        <dbReference type="ARBA" id="ARBA00023012"/>
    </source>
</evidence>
<dbReference type="Gene3D" id="3.30.565.10">
    <property type="entry name" value="Histidine kinase-like ATPase, C-terminal domain"/>
    <property type="match status" value="1"/>
</dbReference>
<evidence type="ECO:0000313" key="11">
    <source>
        <dbReference type="EMBL" id="RKX72142.1"/>
    </source>
</evidence>
<dbReference type="Pfam" id="PF02518">
    <property type="entry name" value="HATPase_c"/>
    <property type="match status" value="1"/>
</dbReference>
<evidence type="ECO:0000256" key="3">
    <source>
        <dbReference type="ARBA" id="ARBA00022679"/>
    </source>
</evidence>
<dbReference type="EC" id="2.7.13.3" evidence="2"/>
<dbReference type="InterPro" id="IPR003594">
    <property type="entry name" value="HATPase_dom"/>
</dbReference>
<keyword evidence="4" id="KW-0547">Nucleotide-binding</keyword>
<protein>
    <recommendedName>
        <fullName evidence="2">histidine kinase</fullName>
        <ecNumber evidence="2">2.7.13.3</ecNumber>
    </recommendedName>
</protein>
<dbReference type="PROSITE" id="PS50110">
    <property type="entry name" value="RESPONSE_REGULATORY"/>
    <property type="match status" value="1"/>
</dbReference>
<feature type="domain" description="Response regulatory" evidence="10">
    <location>
        <begin position="156"/>
        <end position="273"/>
    </location>
</feature>
<dbReference type="Gene3D" id="3.40.50.2300">
    <property type="match status" value="1"/>
</dbReference>
<sequence length="276" mass="31978">VEINLYGQEDLYCSNIYLSDFNQIVINIIQNSIESIKTKGIIEIKFSSINNIKKETIQVYKLKDREFIHIQINDNGKGINDEIKPLLFKPHFTTKDSEHYGLGLTIVLELIDKYNGFVEIDDNIPKGISIHLYLPALRCFSEFIENKQESFSHIKELLIAEDEAVVASFLGNILDDLKIKYHITSSSIEFFNYFKKNKSNISHVYIDVHLPVISGLELYAMIKSEKDNIFILFSSGYFNISKVEHILKRDKNTAFLKKPFDFKKIINTLLKSKIKQ</sequence>
<keyword evidence="7" id="KW-0902">Two-component regulatory system</keyword>
<dbReference type="PANTHER" id="PTHR43065:SF46">
    <property type="entry name" value="C4-DICARBOXYLATE TRANSPORT SENSOR PROTEIN DCTB"/>
    <property type="match status" value="1"/>
</dbReference>
<keyword evidence="3" id="KW-0808">Transferase</keyword>
<dbReference type="AlphaFoldDB" id="A0A660SNV3"/>
<keyword evidence="5" id="KW-0418">Kinase</keyword>
<reference evidence="11 12" key="1">
    <citation type="submission" date="2018-06" db="EMBL/GenBank/DDBJ databases">
        <title>Extensive metabolic versatility and redundancy in microbially diverse, dynamic hydrothermal sediments.</title>
        <authorList>
            <person name="Dombrowski N."/>
            <person name="Teske A."/>
            <person name="Baker B.J."/>
        </authorList>
    </citation>
    <scope>NUCLEOTIDE SEQUENCE [LARGE SCALE GENOMIC DNA]</scope>
    <source>
        <strain evidence="11">B10_G13</strain>
    </source>
</reference>
<keyword evidence="6" id="KW-0067">ATP-binding</keyword>
<evidence type="ECO:0000256" key="5">
    <source>
        <dbReference type="ARBA" id="ARBA00022777"/>
    </source>
</evidence>
<dbReference type="SMART" id="SM00387">
    <property type="entry name" value="HATPase_c"/>
    <property type="match status" value="1"/>
</dbReference>
<comment type="catalytic activity">
    <reaction evidence="1">
        <text>ATP + protein L-histidine = ADP + protein N-phospho-L-histidine.</text>
        <dbReference type="EC" id="2.7.13.3"/>
    </reaction>
</comment>
<proteinExistence type="predicted"/>
<dbReference type="GO" id="GO:0004673">
    <property type="term" value="F:protein histidine kinase activity"/>
    <property type="evidence" value="ECO:0007669"/>
    <property type="project" value="UniProtKB-EC"/>
</dbReference>
<dbReference type="EMBL" id="QNBD01000046">
    <property type="protein sequence ID" value="RKX72142.1"/>
    <property type="molecule type" value="Genomic_DNA"/>
</dbReference>
<dbReference type="InterPro" id="IPR011006">
    <property type="entry name" value="CheY-like_superfamily"/>
</dbReference>
<evidence type="ECO:0000259" key="9">
    <source>
        <dbReference type="PROSITE" id="PS50109"/>
    </source>
</evidence>
<dbReference type="GO" id="GO:0005524">
    <property type="term" value="F:ATP binding"/>
    <property type="evidence" value="ECO:0007669"/>
    <property type="project" value="UniProtKB-KW"/>
</dbReference>
<dbReference type="Pfam" id="PF00072">
    <property type="entry name" value="Response_reg"/>
    <property type="match status" value="1"/>
</dbReference>
<feature type="domain" description="Histidine kinase" evidence="9">
    <location>
        <begin position="21"/>
        <end position="138"/>
    </location>
</feature>